<sequence>MLQPRLFLPNFLFCTYSSRLFATTSTTIYQTGEFTKRPIFPKKKTGEGEALSFVDFRKINCVAGNGGNGMVSFLRQYAAPFGGPDGGNGGNGAHVIFQADPQTKDLSHLPTIAKGKNGIFGAPKCCHGKNAEHLYLKVPLNTIIKPYDSNEIIHELYKPGELFIAARGGAGGHGNNFYISNEMRKPMKAEVGGQGESVHYELEMRVMATAGFVGFPNAGKSTLLRAISRAKPKVASYPFTTLQPHVGIVHYDDFEQIAVADIPGLIEDAHLNHGLGFAFLKHIERCHCIFYVLDYSLSSLNEQYESLKQELKLYNKEMIKKPSAIIINKMDLLKDSNENVQSYFPGMKVFPISAKKKENLEPMLIYLRHEYDTFIAEQKAKIDAEEDDYVLKF</sequence>
<reference evidence="2" key="1">
    <citation type="submission" date="2022-11" db="UniProtKB">
        <authorList>
            <consortium name="WormBaseParasite"/>
        </authorList>
    </citation>
    <scope>IDENTIFICATION</scope>
</reference>
<organism evidence="1 2">
    <name type="scientific">Panagrolaimus sp. PS1159</name>
    <dbReference type="NCBI Taxonomy" id="55785"/>
    <lineage>
        <taxon>Eukaryota</taxon>
        <taxon>Metazoa</taxon>
        <taxon>Ecdysozoa</taxon>
        <taxon>Nematoda</taxon>
        <taxon>Chromadorea</taxon>
        <taxon>Rhabditida</taxon>
        <taxon>Tylenchina</taxon>
        <taxon>Panagrolaimomorpha</taxon>
        <taxon>Panagrolaimoidea</taxon>
        <taxon>Panagrolaimidae</taxon>
        <taxon>Panagrolaimus</taxon>
    </lineage>
</organism>
<protein>
    <submittedName>
        <fullName evidence="2">Mitochondrial ribosome-associated GTPase 2</fullName>
    </submittedName>
</protein>
<dbReference type="WBParaSite" id="PS1159_v2.g17839.t1">
    <property type="protein sequence ID" value="PS1159_v2.g17839.t1"/>
    <property type="gene ID" value="PS1159_v2.g17839"/>
</dbReference>
<proteinExistence type="predicted"/>
<accession>A0AC35FI99</accession>
<dbReference type="Proteomes" id="UP000887580">
    <property type="component" value="Unplaced"/>
</dbReference>
<evidence type="ECO:0000313" key="1">
    <source>
        <dbReference type="Proteomes" id="UP000887580"/>
    </source>
</evidence>
<evidence type="ECO:0000313" key="2">
    <source>
        <dbReference type="WBParaSite" id="PS1159_v2.g17839.t1"/>
    </source>
</evidence>
<name>A0AC35FI99_9BILA</name>